<feature type="compositionally biased region" description="Basic and acidic residues" evidence="1">
    <location>
        <begin position="125"/>
        <end position="137"/>
    </location>
</feature>
<reference evidence="2" key="2">
    <citation type="submission" date="2021-09" db="EMBL/GenBank/DDBJ databases">
        <authorList>
            <person name="Jia N."/>
            <person name="Wang J."/>
            <person name="Shi W."/>
            <person name="Du L."/>
            <person name="Sun Y."/>
            <person name="Zhan W."/>
            <person name="Jiang J."/>
            <person name="Wang Q."/>
            <person name="Zhang B."/>
            <person name="Ji P."/>
            <person name="Sakyi L.B."/>
            <person name="Cui X."/>
            <person name="Yuan T."/>
            <person name="Jiang B."/>
            <person name="Yang W."/>
            <person name="Lam T.T.-Y."/>
            <person name="Chang Q."/>
            <person name="Ding S."/>
            <person name="Wang X."/>
            <person name="Zhu J."/>
            <person name="Ruan X."/>
            <person name="Zhao L."/>
            <person name="Wei J."/>
            <person name="Que T."/>
            <person name="Du C."/>
            <person name="Cheng J."/>
            <person name="Dai P."/>
            <person name="Han X."/>
            <person name="Huang E."/>
            <person name="Gao Y."/>
            <person name="Liu J."/>
            <person name="Shao H."/>
            <person name="Ye R."/>
            <person name="Li L."/>
            <person name="Wei W."/>
            <person name="Wang X."/>
            <person name="Wang C."/>
            <person name="Huo Q."/>
            <person name="Li W."/>
            <person name="Guo W."/>
            <person name="Chen H."/>
            <person name="Chen S."/>
            <person name="Zhou L."/>
            <person name="Zhou L."/>
            <person name="Ni X."/>
            <person name="Tian J."/>
            <person name="Zhou Y."/>
            <person name="Sheng Y."/>
            <person name="Liu T."/>
            <person name="Pan Y."/>
            <person name="Xia L."/>
            <person name="Li J."/>
            <person name="Zhao F."/>
            <person name="Cao W."/>
        </authorList>
    </citation>
    <scope>NUCLEOTIDE SEQUENCE</scope>
    <source>
        <strain evidence="2">Rmic-2018</strain>
        <tissue evidence="2">Larvae</tissue>
    </source>
</reference>
<proteinExistence type="predicted"/>
<protein>
    <submittedName>
        <fullName evidence="2">Uncharacterized protein</fullName>
    </submittedName>
</protein>
<dbReference type="AlphaFoldDB" id="A0A9J6EDW3"/>
<evidence type="ECO:0000313" key="2">
    <source>
        <dbReference type="EMBL" id="KAH8032200.1"/>
    </source>
</evidence>
<dbReference type="EMBL" id="JABSTU010000005">
    <property type="protein sequence ID" value="KAH8032200.1"/>
    <property type="molecule type" value="Genomic_DNA"/>
</dbReference>
<name>A0A9J6EDW3_RHIMP</name>
<feature type="region of interest" description="Disordered" evidence="1">
    <location>
        <begin position="116"/>
        <end position="141"/>
    </location>
</feature>
<dbReference type="Proteomes" id="UP000821866">
    <property type="component" value="Chromosome 3"/>
</dbReference>
<sequence length="274" mass="30018">MYPAVLGSRGFRWCVGKGEGVAGECCDALNDDGGPRYTRALLLCQRWAFRRPAPKRGSRAPNVRAPATGLFGVLGPASGTPSCGGATHAFRRRERDGPRRLRARILVVVFSRGQGTLSESNNEDPGPHDLDRADSRVSGDGLPPWPAAVPPFLYLQSPHYSSYPEALFPYEGGSLIDRQGNIFDLVHSAWFDHPVIGPWNEYQLHENTYMHQDLGYAPSPPPFRPLGMNGVDESCADEPHTTVPDTIIRVSSERWGDALLDPAATFPRSGLQGW</sequence>
<organism evidence="2 3">
    <name type="scientific">Rhipicephalus microplus</name>
    <name type="common">Cattle tick</name>
    <name type="synonym">Boophilus microplus</name>
    <dbReference type="NCBI Taxonomy" id="6941"/>
    <lineage>
        <taxon>Eukaryota</taxon>
        <taxon>Metazoa</taxon>
        <taxon>Ecdysozoa</taxon>
        <taxon>Arthropoda</taxon>
        <taxon>Chelicerata</taxon>
        <taxon>Arachnida</taxon>
        <taxon>Acari</taxon>
        <taxon>Parasitiformes</taxon>
        <taxon>Ixodida</taxon>
        <taxon>Ixodoidea</taxon>
        <taxon>Ixodidae</taxon>
        <taxon>Rhipicephalinae</taxon>
        <taxon>Rhipicephalus</taxon>
        <taxon>Boophilus</taxon>
    </lineage>
</organism>
<evidence type="ECO:0000313" key="3">
    <source>
        <dbReference type="Proteomes" id="UP000821866"/>
    </source>
</evidence>
<evidence type="ECO:0000256" key="1">
    <source>
        <dbReference type="SAM" id="MobiDB-lite"/>
    </source>
</evidence>
<reference evidence="2" key="1">
    <citation type="journal article" date="2020" name="Cell">
        <title>Large-Scale Comparative Analyses of Tick Genomes Elucidate Their Genetic Diversity and Vector Capacities.</title>
        <authorList>
            <consortium name="Tick Genome and Microbiome Consortium (TIGMIC)"/>
            <person name="Jia N."/>
            <person name="Wang J."/>
            <person name="Shi W."/>
            <person name="Du L."/>
            <person name="Sun Y."/>
            <person name="Zhan W."/>
            <person name="Jiang J.F."/>
            <person name="Wang Q."/>
            <person name="Zhang B."/>
            <person name="Ji P."/>
            <person name="Bell-Sakyi L."/>
            <person name="Cui X.M."/>
            <person name="Yuan T.T."/>
            <person name="Jiang B.G."/>
            <person name="Yang W.F."/>
            <person name="Lam T.T."/>
            <person name="Chang Q.C."/>
            <person name="Ding S.J."/>
            <person name="Wang X.J."/>
            <person name="Zhu J.G."/>
            <person name="Ruan X.D."/>
            <person name="Zhao L."/>
            <person name="Wei J.T."/>
            <person name="Ye R.Z."/>
            <person name="Que T.C."/>
            <person name="Du C.H."/>
            <person name="Zhou Y.H."/>
            <person name="Cheng J.X."/>
            <person name="Dai P.F."/>
            <person name="Guo W.B."/>
            <person name="Han X.H."/>
            <person name="Huang E.J."/>
            <person name="Li L.F."/>
            <person name="Wei W."/>
            <person name="Gao Y.C."/>
            <person name="Liu J.Z."/>
            <person name="Shao H.Z."/>
            <person name="Wang X."/>
            <person name="Wang C.C."/>
            <person name="Yang T.C."/>
            <person name="Huo Q.B."/>
            <person name="Li W."/>
            <person name="Chen H.Y."/>
            <person name="Chen S.E."/>
            <person name="Zhou L.G."/>
            <person name="Ni X.B."/>
            <person name="Tian J.H."/>
            <person name="Sheng Y."/>
            <person name="Liu T."/>
            <person name="Pan Y.S."/>
            <person name="Xia L.Y."/>
            <person name="Li J."/>
            <person name="Zhao F."/>
            <person name="Cao W.C."/>
        </authorList>
    </citation>
    <scope>NUCLEOTIDE SEQUENCE</scope>
    <source>
        <strain evidence="2">Rmic-2018</strain>
    </source>
</reference>
<keyword evidence="3" id="KW-1185">Reference proteome</keyword>
<accession>A0A9J6EDW3</accession>
<gene>
    <name evidence="2" type="ORF">HPB51_023977</name>
</gene>
<comment type="caution">
    <text evidence="2">The sequence shown here is derived from an EMBL/GenBank/DDBJ whole genome shotgun (WGS) entry which is preliminary data.</text>
</comment>